<dbReference type="Pfam" id="PF13276">
    <property type="entry name" value="HTH_21"/>
    <property type="match status" value="1"/>
</dbReference>
<evidence type="ECO:0000313" key="3">
    <source>
        <dbReference type="EMBL" id="MBA2796403.1"/>
    </source>
</evidence>
<sequence length="380" mass="44637">MPRKIFDRAFKLSAVKLIIEEEQSVKIVSSTLGIHPNSLYRWVQEYEKYGENAFPGHGSALRHAQFEIKKLEKENKLLLEELVLPKKVPGLLEAKPEIKFQFLQENRDILTIEHACQTLQVSRSGFYAYLKRTPSSRKVENEALKEIIKTIFYDHKERYGSVRITQELYRQGIRGNRKRVGRLLHELCLYAKGSRHKYKYYNRRRSSLTHPNLIHQCFQTKCKNDFWLGDLTYVPTKVGTLYLSVFIDVYSRKIVGWAMGNRMQDQLVIDAFNQAYHREKPKDGLIVHTDQGAQYTGARFQNLLREKNCKSSMSRKGNPYDNALMESFYKTLKRELINDANFATIEQAQLEIFKYIETYYNPIRLHSALGYQSPIEFEKK</sequence>
<gene>
    <name evidence="3" type="ORF">H1B29_07920</name>
</gene>
<dbReference type="RefSeq" id="WP_181460338.1">
    <property type="nucleotide sequence ID" value="NZ_JACEGE010000022.1"/>
</dbReference>
<dbReference type="NCBIfam" id="NF033516">
    <property type="entry name" value="transpos_IS3"/>
    <property type="match status" value="1"/>
</dbReference>
<dbReference type="AlphaFoldDB" id="A0A7V9WT57"/>
<dbReference type="Proteomes" id="UP000524462">
    <property type="component" value="Unassembled WGS sequence"/>
</dbReference>
<dbReference type="SUPFAM" id="SSF46689">
    <property type="entry name" value="Homeodomain-like"/>
    <property type="match status" value="1"/>
</dbReference>
<dbReference type="InterPro" id="IPR001584">
    <property type="entry name" value="Integrase_cat-core"/>
</dbReference>
<dbReference type="GO" id="GO:0015074">
    <property type="term" value="P:DNA integration"/>
    <property type="evidence" value="ECO:0007669"/>
    <property type="project" value="InterPro"/>
</dbReference>
<dbReference type="Pfam" id="PF00665">
    <property type="entry name" value="rve"/>
    <property type="match status" value="1"/>
</dbReference>
<dbReference type="GO" id="GO:0003677">
    <property type="term" value="F:DNA binding"/>
    <property type="evidence" value="ECO:0007669"/>
    <property type="project" value="InterPro"/>
</dbReference>
<name>A0A7V9WT57_STRPO</name>
<protein>
    <submittedName>
        <fullName evidence="3">IS3 family transposase</fullName>
    </submittedName>
</protein>
<reference evidence="3 4" key="1">
    <citation type="submission" date="2020-07" db="EMBL/GenBank/DDBJ databases">
        <title>Molecular and genomic characterization of Streptococcus porcinus isolated from diseased swine in Brazil.</title>
        <authorList>
            <person name="Moreno L.Z."/>
            <person name="Matajira C.E.C."/>
            <person name="Poor A.P."/>
            <person name="Dutra M.C."/>
            <person name="Moreno A.M."/>
        </authorList>
    </citation>
    <scope>NUCLEOTIDE SEQUENCE [LARGE SCALE GENOMIC DNA]</scope>
    <source>
        <strain evidence="3 4">SP0816-2</strain>
    </source>
</reference>
<dbReference type="InterPro" id="IPR009057">
    <property type="entry name" value="Homeodomain-like_sf"/>
</dbReference>
<evidence type="ECO:0000256" key="1">
    <source>
        <dbReference type="ARBA" id="ARBA00002286"/>
    </source>
</evidence>
<evidence type="ECO:0000313" key="4">
    <source>
        <dbReference type="Proteomes" id="UP000524462"/>
    </source>
</evidence>
<dbReference type="PANTHER" id="PTHR46889">
    <property type="entry name" value="TRANSPOSASE INSF FOR INSERTION SEQUENCE IS3B-RELATED"/>
    <property type="match status" value="1"/>
</dbReference>
<dbReference type="InterPro" id="IPR012337">
    <property type="entry name" value="RNaseH-like_sf"/>
</dbReference>
<dbReference type="InterPro" id="IPR048020">
    <property type="entry name" value="Transpos_IS3"/>
</dbReference>
<dbReference type="GO" id="GO:0004803">
    <property type="term" value="F:transposase activity"/>
    <property type="evidence" value="ECO:0007669"/>
    <property type="project" value="InterPro"/>
</dbReference>
<dbReference type="InterPro" id="IPR002514">
    <property type="entry name" value="Transposase_8"/>
</dbReference>
<dbReference type="PANTHER" id="PTHR46889:SF7">
    <property type="entry name" value="TRANSPOSASE FOR INSERTION SEQUENCE ELEMENT IS904"/>
    <property type="match status" value="1"/>
</dbReference>
<dbReference type="InterPro" id="IPR025948">
    <property type="entry name" value="HTH-like_dom"/>
</dbReference>
<dbReference type="SUPFAM" id="SSF53098">
    <property type="entry name" value="Ribonuclease H-like"/>
    <property type="match status" value="1"/>
</dbReference>
<dbReference type="Gene3D" id="3.30.420.10">
    <property type="entry name" value="Ribonuclease H-like superfamily/Ribonuclease H"/>
    <property type="match status" value="1"/>
</dbReference>
<comment type="caution">
    <text evidence="3">The sequence shown here is derived from an EMBL/GenBank/DDBJ whole genome shotgun (WGS) entry which is preliminary data.</text>
</comment>
<dbReference type="EMBL" id="JACEGE010000022">
    <property type="protein sequence ID" value="MBA2796403.1"/>
    <property type="molecule type" value="Genomic_DNA"/>
</dbReference>
<organism evidence="3 4">
    <name type="scientific">Streptococcus porcinus</name>
    <dbReference type="NCBI Taxonomy" id="1340"/>
    <lineage>
        <taxon>Bacteria</taxon>
        <taxon>Bacillati</taxon>
        <taxon>Bacillota</taxon>
        <taxon>Bacilli</taxon>
        <taxon>Lactobacillales</taxon>
        <taxon>Streptococcaceae</taxon>
        <taxon>Streptococcus</taxon>
    </lineage>
</organism>
<dbReference type="GO" id="GO:0006313">
    <property type="term" value="P:DNA transposition"/>
    <property type="evidence" value="ECO:0007669"/>
    <property type="project" value="InterPro"/>
</dbReference>
<dbReference type="InterPro" id="IPR050900">
    <property type="entry name" value="Transposase_IS3/IS150/IS904"/>
</dbReference>
<accession>A0A7V9WT57</accession>
<dbReference type="Gene3D" id="1.10.10.60">
    <property type="entry name" value="Homeodomain-like"/>
    <property type="match status" value="1"/>
</dbReference>
<dbReference type="InterPro" id="IPR036397">
    <property type="entry name" value="RNaseH_sf"/>
</dbReference>
<comment type="function">
    <text evidence="1">Involved in the transposition of the insertion sequence.</text>
</comment>
<proteinExistence type="predicted"/>
<evidence type="ECO:0000259" key="2">
    <source>
        <dbReference type="PROSITE" id="PS50994"/>
    </source>
</evidence>
<dbReference type="PROSITE" id="PS50994">
    <property type="entry name" value="INTEGRASE"/>
    <property type="match status" value="1"/>
</dbReference>
<dbReference type="Pfam" id="PF01527">
    <property type="entry name" value="HTH_Tnp_1"/>
    <property type="match status" value="1"/>
</dbReference>
<dbReference type="Pfam" id="PF13333">
    <property type="entry name" value="rve_2"/>
    <property type="match status" value="1"/>
</dbReference>
<feature type="domain" description="Integrase catalytic" evidence="2">
    <location>
        <begin position="207"/>
        <end position="380"/>
    </location>
</feature>